<keyword evidence="5" id="KW-0539">Nucleus</keyword>
<evidence type="ECO:0000259" key="7">
    <source>
        <dbReference type="PROSITE" id="PS51032"/>
    </source>
</evidence>
<accession>A0A836BTT4</accession>
<dbReference type="InterPro" id="IPR036955">
    <property type="entry name" value="AP2/ERF_dom_sf"/>
</dbReference>
<dbReference type="SMART" id="SM00380">
    <property type="entry name" value="AP2"/>
    <property type="match status" value="1"/>
</dbReference>
<keyword evidence="3" id="KW-0238">DNA-binding</keyword>
<evidence type="ECO:0000313" key="9">
    <source>
        <dbReference type="Proteomes" id="UP000612055"/>
    </source>
</evidence>
<dbReference type="AlphaFoldDB" id="A0A836BTT4"/>
<feature type="domain" description="AP2/ERF" evidence="7">
    <location>
        <begin position="199"/>
        <end position="264"/>
    </location>
</feature>
<sequence>MLVMRASGLASGGARPWHAAPRLPVPRRLEAPRSPRRPPAGPPQLPAPHPGRSKRGSRPQGPAGSGWCRGGGGTAQGAIKRSAAQKVRAGLELTEEEARSYEASVAGGMAAGARLRAAVQKVKGALVRAAAQKAKAGLELTAEEARVYEATKAGGIAGGAVNRAAAQKVAEGAPLSPKEASFYKTTQMAGMKTGGKRDLPRGVYPIKSGRNRYYARIGIHTGGVKRSQYLGSFDTPEEAARAFDEAAIRRWQAGLVPELVTNYPPEGYPGYTGGVEQGGQE</sequence>
<dbReference type="SUPFAM" id="SSF54171">
    <property type="entry name" value="DNA-binding domain"/>
    <property type="match status" value="1"/>
</dbReference>
<feature type="compositionally biased region" description="Gly residues" evidence="6">
    <location>
        <begin position="63"/>
        <end position="75"/>
    </location>
</feature>
<keyword evidence="2" id="KW-0805">Transcription regulation</keyword>
<evidence type="ECO:0000256" key="5">
    <source>
        <dbReference type="ARBA" id="ARBA00023242"/>
    </source>
</evidence>
<reference evidence="8" key="1">
    <citation type="journal article" date="2020" name="bioRxiv">
        <title>Comparative genomics of Chlamydomonas.</title>
        <authorList>
            <person name="Craig R.J."/>
            <person name="Hasan A.R."/>
            <person name="Ness R.W."/>
            <person name="Keightley P.D."/>
        </authorList>
    </citation>
    <scope>NUCLEOTIDE SEQUENCE</scope>
    <source>
        <strain evidence="8">CCAP 11/70</strain>
    </source>
</reference>
<name>A0A836BTT4_9CHLO</name>
<feature type="compositionally biased region" description="Pro residues" evidence="6">
    <location>
        <begin position="37"/>
        <end position="49"/>
    </location>
</feature>
<protein>
    <recommendedName>
        <fullName evidence="7">AP2/ERF domain-containing protein</fullName>
    </recommendedName>
</protein>
<dbReference type="PROSITE" id="PS51032">
    <property type="entry name" value="AP2_ERF"/>
    <property type="match status" value="1"/>
</dbReference>
<evidence type="ECO:0000256" key="2">
    <source>
        <dbReference type="ARBA" id="ARBA00023015"/>
    </source>
</evidence>
<comment type="subcellular location">
    <subcellularLocation>
        <location evidence="1">Nucleus</location>
    </subcellularLocation>
</comment>
<dbReference type="InterPro" id="IPR001471">
    <property type="entry name" value="AP2/ERF_dom"/>
</dbReference>
<evidence type="ECO:0000256" key="1">
    <source>
        <dbReference type="ARBA" id="ARBA00004123"/>
    </source>
</evidence>
<dbReference type="Gene3D" id="3.30.730.10">
    <property type="entry name" value="AP2/ERF domain"/>
    <property type="match status" value="1"/>
</dbReference>
<evidence type="ECO:0000313" key="8">
    <source>
        <dbReference type="EMBL" id="KAG2487198.1"/>
    </source>
</evidence>
<comment type="caution">
    <text evidence="8">The sequence shown here is derived from an EMBL/GenBank/DDBJ whole genome shotgun (WGS) entry which is preliminary data.</text>
</comment>
<dbReference type="GO" id="GO:0003677">
    <property type="term" value="F:DNA binding"/>
    <property type="evidence" value="ECO:0007669"/>
    <property type="project" value="UniProtKB-KW"/>
</dbReference>
<dbReference type="InterPro" id="IPR016177">
    <property type="entry name" value="DNA-bd_dom_sf"/>
</dbReference>
<dbReference type="Proteomes" id="UP000612055">
    <property type="component" value="Unassembled WGS sequence"/>
</dbReference>
<organism evidence="8 9">
    <name type="scientific">Edaphochlamys debaryana</name>
    <dbReference type="NCBI Taxonomy" id="47281"/>
    <lineage>
        <taxon>Eukaryota</taxon>
        <taxon>Viridiplantae</taxon>
        <taxon>Chlorophyta</taxon>
        <taxon>core chlorophytes</taxon>
        <taxon>Chlorophyceae</taxon>
        <taxon>CS clade</taxon>
        <taxon>Chlamydomonadales</taxon>
        <taxon>Chlamydomonadales incertae sedis</taxon>
        <taxon>Edaphochlamys</taxon>
    </lineage>
</organism>
<dbReference type="GO" id="GO:0005634">
    <property type="term" value="C:nucleus"/>
    <property type="evidence" value="ECO:0007669"/>
    <property type="project" value="UniProtKB-SubCell"/>
</dbReference>
<proteinExistence type="predicted"/>
<keyword evidence="9" id="KW-1185">Reference proteome</keyword>
<evidence type="ECO:0000256" key="6">
    <source>
        <dbReference type="SAM" id="MobiDB-lite"/>
    </source>
</evidence>
<evidence type="ECO:0000256" key="4">
    <source>
        <dbReference type="ARBA" id="ARBA00023163"/>
    </source>
</evidence>
<dbReference type="OrthoDB" id="530909at2759"/>
<gene>
    <name evidence="8" type="ORF">HYH03_014174</name>
</gene>
<keyword evidence="4" id="KW-0804">Transcription</keyword>
<dbReference type="GO" id="GO:0003700">
    <property type="term" value="F:DNA-binding transcription factor activity"/>
    <property type="evidence" value="ECO:0007669"/>
    <property type="project" value="InterPro"/>
</dbReference>
<feature type="region of interest" description="Disordered" evidence="6">
    <location>
        <begin position="1"/>
        <end position="81"/>
    </location>
</feature>
<evidence type="ECO:0000256" key="3">
    <source>
        <dbReference type="ARBA" id="ARBA00023125"/>
    </source>
</evidence>
<dbReference type="EMBL" id="JAEHOE010000100">
    <property type="protein sequence ID" value="KAG2487198.1"/>
    <property type="molecule type" value="Genomic_DNA"/>
</dbReference>